<evidence type="ECO:0000256" key="2">
    <source>
        <dbReference type="ARBA" id="ARBA00005013"/>
    </source>
</evidence>
<comment type="similarity">
    <text evidence="3">Belongs to the DHNA family.</text>
</comment>
<reference evidence="9 10" key="1">
    <citation type="journal article" date="2018" name="Nat. Biotechnol.">
        <title>A standardized bacterial taxonomy based on genome phylogeny substantially revises the tree of life.</title>
        <authorList>
            <person name="Parks D.H."/>
            <person name="Chuvochina M."/>
            <person name="Waite D.W."/>
            <person name="Rinke C."/>
            <person name="Skarshewski A."/>
            <person name="Chaumeil P.A."/>
            <person name="Hugenholtz P."/>
        </authorList>
    </citation>
    <scope>NUCLEOTIDE SEQUENCE [LARGE SCALE GENOMIC DNA]</scope>
    <source>
        <strain evidence="9">UBA8739</strain>
    </source>
</reference>
<dbReference type="PANTHER" id="PTHR42844">
    <property type="entry name" value="DIHYDRONEOPTERIN ALDOLASE 1-RELATED"/>
    <property type="match status" value="1"/>
</dbReference>
<dbReference type="PANTHER" id="PTHR42844:SF1">
    <property type="entry name" value="DIHYDRONEOPTERIN ALDOLASE 1-RELATED"/>
    <property type="match status" value="1"/>
</dbReference>
<dbReference type="InterPro" id="IPR006156">
    <property type="entry name" value="Dihydroneopterin_aldolase"/>
</dbReference>
<dbReference type="SMART" id="SM00905">
    <property type="entry name" value="FolB"/>
    <property type="match status" value="1"/>
</dbReference>
<dbReference type="GO" id="GO:0004150">
    <property type="term" value="F:dihydroneopterin aldolase activity"/>
    <property type="evidence" value="ECO:0007669"/>
    <property type="project" value="UniProtKB-EC"/>
</dbReference>
<gene>
    <name evidence="9" type="ORF">DCK97_04580</name>
</gene>
<dbReference type="AlphaFoldDB" id="A0A3B9IHA4"/>
<dbReference type="OrthoDB" id="5297888at2"/>
<evidence type="ECO:0000256" key="5">
    <source>
        <dbReference type="ARBA" id="ARBA00022909"/>
    </source>
</evidence>
<dbReference type="InterPro" id="IPR043133">
    <property type="entry name" value="GTP-CH-I_C/QueF"/>
</dbReference>
<evidence type="ECO:0000256" key="1">
    <source>
        <dbReference type="ARBA" id="ARBA00001353"/>
    </source>
</evidence>
<dbReference type="GO" id="GO:0046656">
    <property type="term" value="P:folic acid biosynthetic process"/>
    <property type="evidence" value="ECO:0007669"/>
    <property type="project" value="UniProtKB-KW"/>
</dbReference>
<dbReference type="Proteomes" id="UP000257706">
    <property type="component" value="Unassembled WGS sequence"/>
</dbReference>
<dbReference type="InterPro" id="IPR006157">
    <property type="entry name" value="FolB_dom"/>
</dbReference>
<evidence type="ECO:0000313" key="10">
    <source>
        <dbReference type="Proteomes" id="UP000257706"/>
    </source>
</evidence>
<keyword evidence="5" id="KW-0289">Folate biosynthesis</keyword>
<comment type="caution">
    <text evidence="9">The sequence shown here is derived from an EMBL/GenBank/DDBJ whole genome shotgun (WGS) entry which is preliminary data.</text>
</comment>
<feature type="domain" description="Dihydroneopterin aldolase/epimerase" evidence="8">
    <location>
        <begin position="61"/>
        <end position="171"/>
    </location>
</feature>
<comment type="catalytic activity">
    <reaction evidence="1">
        <text>7,8-dihydroneopterin = 6-hydroxymethyl-7,8-dihydropterin + glycolaldehyde</text>
        <dbReference type="Rhea" id="RHEA:10540"/>
        <dbReference type="ChEBI" id="CHEBI:17001"/>
        <dbReference type="ChEBI" id="CHEBI:17071"/>
        <dbReference type="ChEBI" id="CHEBI:44841"/>
        <dbReference type="EC" id="4.1.2.25"/>
    </reaction>
</comment>
<sequence length="174" mass="19298">MRHWTEARRDAPGGVGLLPPGPVFRYRLRSDAAPIRESPLTDPIQLRAVPQPDHRPSRRRLFIRDLVIACDIGVHAHEHGQPQRVAFNIDLTLRDDGPPPADDLSCVLSYEDLVVGIRALAGSGHVNLVETLAERVAALCFSDDRVLVARIRIEKLDVFHDAAGVGVEIERMRA</sequence>
<organism evidence="9 10">
    <name type="scientific">Tistrella mobilis</name>
    <dbReference type="NCBI Taxonomy" id="171437"/>
    <lineage>
        <taxon>Bacteria</taxon>
        <taxon>Pseudomonadati</taxon>
        <taxon>Pseudomonadota</taxon>
        <taxon>Alphaproteobacteria</taxon>
        <taxon>Geminicoccales</taxon>
        <taxon>Geminicoccaceae</taxon>
        <taxon>Tistrella</taxon>
    </lineage>
</organism>
<comment type="pathway">
    <text evidence="2">Cofactor biosynthesis; tetrahydrofolate biosynthesis; 2-amino-4-hydroxy-6-hydroxymethyl-7,8-dihydropteridine diphosphate from 7,8-dihydroneopterin triphosphate: step 3/4.</text>
</comment>
<evidence type="ECO:0000256" key="4">
    <source>
        <dbReference type="ARBA" id="ARBA00013043"/>
    </source>
</evidence>
<evidence type="ECO:0000256" key="7">
    <source>
        <dbReference type="ARBA" id="ARBA00032903"/>
    </source>
</evidence>
<accession>A0A3B9IHA4</accession>
<evidence type="ECO:0000256" key="6">
    <source>
        <dbReference type="ARBA" id="ARBA00023239"/>
    </source>
</evidence>
<proteinExistence type="inferred from homology"/>
<keyword evidence="6" id="KW-0456">Lyase</keyword>
<name>A0A3B9IHA4_9PROT</name>
<dbReference type="Gene3D" id="3.30.1130.10">
    <property type="match status" value="1"/>
</dbReference>
<dbReference type="SUPFAM" id="SSF55620">
    <property type="entry name" value="Tetrahydrobiopterin biosynthesis enzymes-like"/>
    <property type="match status" value="1"/>
</dbReference>
<protein>
    <recommendedName>
        <fullName evidence="4">dihydroneopterin aldolase</fullName>
        <ecNumber evidence="4">4.1.2.25</ecNumber>
    </recommendedName>
    <alternativeName>
        <fullName evidence="7">7,8-dihydroneopterin aldolase</fullName>
    </alternativeName>
</protein>
<dbReference type="EC" id="4.1.2.25" evidence="4"/>
<evidence type="ECO:0000256" key="3">
    <source>
        <dbReference type="ARBA" id="ARBA00005708"/>
    </source>
</evidence>
<dbReference type="GO" id="GO:0005737">
    <property type="term" value="C:cytoplasm"/>
    <property type="evidence" value="ECO:0007669"/>
    <property type="project" value="TreeGrafter"/>
</dbReference>
<dbReference type="NCBIfam" id="TIGR00526">
    <property type="entry name" value="folB_dom"/>
    <property type="match status" value="1"/>
</dbReference>
<dbReference type="Pfam" id="PF02152">
    <property type="entry name" value="FolB"/>
    <property type="match status" value="1"/>
</dbReference>
<evidence type="ECO:0000313" key="9">
    <source>
        <dbReference type="EMBL" id="HAE46677.1"/>
    </source>
</evidence>
<evidence type="ECO:0000259" key="8">
    <source>
        <dbReference type="SMART" id="SM00905"/>
    </source>
</evidence>
<dbReference type="EMBL" id="DMAI01000072">
    <property type="protein sequence ID" value="HAE46677.1"/>
    <property type="molecule type" value="Genomic_DNA"/>
</dbReference>